<dbReference type="OrthoDB" id="1808778at2"/>
<dbReference type="HOGENOM" id="CLU_076841_0_0_9"/>
<gene>
    <name evidence="2" type="ordered locus">CHY_2613</name>
</gene>
<evidence type="ECO:0000313" key="3">
    <source>
        <dbReference type="Proteomes" id="UP000002706"/>
    </source>
</evidence>
<dbReference type="InParanoid" id="Q3A8X8"/>
<dbReference type="RefSeq" id="WP_011345479.1">
    <property type="nucleotide sequence ID" value="NC_007503.1"/>
</dbReference>
<protein>
    <recommendedName>
        <fullName evidence="1">DUF6385 domain-containing protein</fullName>
    </recommendedName>
</protein>
<dbReference type="STRING" id="246194.CHY_2613"/>
<accession>Q3A8X8</accession>
<dbReference type="Pfam" id="PF19912">
    <property type="entry name" value="DUF6385"/>
    <property type="match status" value="1"/>
</dbReference>
<name>Q3A8X8_CARHZ</name>
<feature type="domain" description="DUF6385" evidence="1">
    <location>
        <begin position="148"/>
        <end position="230"/>
    </location>
</feature>
<dbReference type="InterPro" id="IPR045965">
    <property type="entry name" value="DUF6385"/>
</dbReference>
<dbReference type="Proteomes" id="UP000002706">
    <property type="component" value="Chromosome"/>
</dbReference>
<dbReference type="KEGG" id="chy:CHY_2613"/>
<keyword evidence="3" id="KW-1185">Reference proteome</keyword>
<evidence type="ECO:0000259" key="1">
    <source>
        <dbReference type="Pfam" id="PF19912"/>
    </source>
</evidence>
<dbReference type="AlphaFoldDB" id="Q3A8X8"/>
<dbReference type="eggNOG" id="COG1975">
    <property type="taxonomic scope" value="Bacteria"/>
</dbReference>
<sequence>MPNFKILQDQPEKLKNQAYGFDGTTVRPLKTDNTGRPDIRPITNSTDSILVYGNDGTANQVLKTNSSGHVAVYTDGATALNITATDLDIRNLSNIQDNILIYGYDGTQNRAIKTDVNGNLLSATIRSFTEYSETATTTDTYTGSTAQDVSTMATYTMFVKNTGATNSATVKLQISPNNTDWLDDSAEVTLTPGSSTALSASTFLRYIRVAYKSTLLGQSTDLSIIFQGQS</sequence>
<reference evidence="2 3" key="1">
    <citation type="journal article" date="2005" name="PLoS Genet.">
        <title>Life in hot carbon monoxide: the complete genome sequence of Carboxydothermus hydrogenoformans Z-2901.</title>
        <authorList>
            <person name="Wu M."/>
            <person name="Ren Q."/>
            <person name="Durkin A.S."/>
            <person name="Daugherty S.C."/>
            <person name="Brinkac L.M."/>
            <person name="Dodson R.J."/>
            <person name="Madupu R."/>
            <person name="Sullivan S.A."/>
            <person name="Kolonay J.F."/>
            <person name="Haft D.H."/>
            <person name="Nelson W.C."/>
            <person name="Tallon L.J."/>
            <person name="Jones K.M."/>
            <person name="Ulrich L.E."/>
            <person name="Gonzalez J.M."/>
            <person name="Zhulin I.B."/>
            <person name="Robb F.T."/>
            <person name="Eisen J.A."/>
        </authorList>
    </citation>
    <scope>NUCLEOTIDE SEQUENCE [LARGE SCALE GENOMIC DNA]</scope>
    <source>
        <strain evidence="3">ATCC BAA-161 / DSM 6008 / Z-2901</strain>
    </source>
</reference>
<dbReference type="EMBL" id="CP000141">
    <property type="protein sequence ID" value="ABB16055.1"/>
    <property type="molecule type" value="Genomic_DNA"/>
</dbReference>
<proteinExistence type="predicted"/>
<evidence type="ECO:0000313" key="2">
    <source>
        <dbReference type="EMBL" id="ABB16055.1"/>
    </source>
</evidence>
<organism evidence="2 3">
    <name type="scientific">Carboxydothermus hydrogenoformans (strain ATCC BAA-161 / DSM 6008 / Z-2901)</name>
    <dbReference type="NCBI Taxonomy" id="246194"/>
    <lineage>
        <taxon>Bacteria</taxon>
        <taxon>Bacillati</taxon>
        <taxon>Bacillota</taxon>
        <taxon>Clostridia</taxon>
        <taxon>Thermoanaerobacterales</taxon>
        <taxon>Thermoanaerobacteraceae</taxon>
        <taxon>Carboxydothermus</taxon>
    </lineage>
</organism>